<feature type="region of interest" description="Disordered" evidence="2">
    <location>
        <begin position="1"/>
        <end position="20"/>
    </location>
</feature>
<keyword evidence="1 4" id="KW-0560">Oxidoreductase</keyword>
<sequence length="342" mass="36881">MSADSADDSQDEGSTLDRVGILVSPSLEDPTGFAVRAEQLGYDSAWTNELWYESGVVRVTDIAANTTSIDLGTAILNVYSRSPAVLAMTAASVDRLSDGRFTLGVGTSTQKAIEDLHGMTWDDPNPVRRAHETIELTKEFLSGSGRVEYDGETFEVADFPALGQDVPIYHAALGPANRRVVARLCDGWIPHNVPFPDLGDAFDYIAEHAEEAGRDPDDITVAPYVPCCVADDADTARQHLREHVAYYVGNGEGYRKAVAQRFPEGADEVAEKWRAGDRPDAAAAVTDEMVATLGVAGTPEEARQQLRDVAAIDAIDRPLVVIPNGAEARADQTLEELAPEKL</sequence>
<dbReference type="Gene3D" id="3.20.20.30">
    <property type="entry name" value="Luciferase-like domain"/>
    <property type="match status" value="1"/>
</dbReference>
<evidence type="ECO:0000259" key="3">
    <source>
        <dbReference type="Pfam" id="PF00296"/>
    </source>
</evidence>
<organism evidence="4 5">
    <name type="scientific">Halomarina rubra</name>
    <dbReference type="NCBI Taxonomy" id="2071873"/>
    <lineage>
        <taxon>Archaea</taxon>
        <taxon>Methanobacteriati</taxon>
        <taxon>Methanobacteriota</taxon>
        <taxon>Stenosarchaea group</taxon>
        <taxon>Halobacteria</taxon>
        <taxon>Halobacteriales</taxon>
        <taxon>Natronomonadaceae</taxon>
        <taxon>Halomarina</taxon>
    </lineage>
</organism>
<proteinExistence type="predicted"/>
<protein>
    <submittedName>
        <fullName evidence="4">LLM class flavin-dependent oxidoreductase</fullName>
        <ecNumber evidence="4">1.-.-.-</ecNumber>
    </submittedName>
</protein>
<dbReference type="PANTHER" id="PTHR43244:SF1">
    <property type="entry name" value="5,10-METHYLENETETRAHYDROMETHANOPTERIN REDUCTASE"/>
    <property type="match status" value="1"/>
</dbReference>
<evidence type="ECO:0000256" key="1">
    <source>
        <dbReference type="ARBA" id="ARBA00023002"/>
    </source>
</evidence>
<dbReference type="InterPro" id="IPR050564">
    <property type="entry name" value="F420-G6PD/mer"/>
</dbReference>
<reference evidence="4 5" key="1">
    <citation type="journal article" date="2019" name="Int. J. Syst. Evol. Microbiol.">
        <title>The Global Catalogue of Microorganisms (GCM) 10K type strain sequencing project: providing services to taxonomists for standard genome sequencing and annotation.</title>
        <authorList>
            <consortium name="The Broad Institute Genomics Platform"/>
            <consortium name="The Broad Institute Genome Sequencing Center for Infectious Disease"/>
            <person name="Wu L."/>
            <person name="Ma J."/>
        </authorList>
    </citation>
    <scope>NUCLEOTIDE SEQUENCE [LARGE SCALE GENOMIC DNA]</scope>
    <source>
        <strain evidence="4 5">CGMCC 1.12563</strain>
    </source>
</reference>
<dbReference type="EC" id="1.-.-.-" evidence="4"/>
<accession>A0ABD6ASZ1</accession>
<dbReference type="Pfam" id="PF00296">
    <property type="entry name" value="Bac_luciferase"/>
    <property type="match status" value="1"/>
</dbReference>
<feature type="domain" description="Luciferase-like" evidence="3">
    <location>
        <begin position="25"/>
        <end position="310"/>
    </location>
</feature>
<dbReference type="InterPro" id="IPR036661">
    <property type="entry name" value="Luciferase-like_sf"/>
</dbReference>
<dbReference type="AlphaFoldDB" id="A0ABD6ASZ1"/>
<evidence type="ECO:0000256" key="2">
    <source>
        <dbReference type="SAM" id="MobiDB-lite"/>
    </source>
</evidence>
<dbReference type="CDD" id="cd01097">
    <property type="entry name" value="Tetrahydromethanopterin_reductase"/>
    <property type="match status" value="1"/>
</dbReference>
<evidence type="ECO:0000313" key="5">
    <source>
        <dbReference type="Proteomes" id="UP001597187"/>
    </source>
</evidence>
<dbReference type="InterPro" id="IPR011251">
    <property type="entry name" value="Luciferase-like_dom"/>
</dbReference>
<evidence type="ECO:0000313" key="4">
    <source>
        <dbReference type="EMBL" id="MFD1512620.1"/>
    </source>
</evidence>
<dbReference type="Proteomes" id="UP001597187">
    <property type="component" value="Unassembled WGS sequence"/>
</dbReference>
<dbReference type="RefSeq" id="WP_250872590.1">
    <property type="nucleotide sequence ID" value="NZ_JALXFV010000002.1"/>
</dbReference>
<name>A0ABD6ASZ1_9EURY</name>
<dbReference type="SUPFAM" id="SSF51679">
    <property type="entry name" value="Bacterial luciferase-like"/>
    <property type="match status" value="1"/>
</dbReference>
<keyword evidence="5" id="KW-1185">Reference proteome</keyword>
<feature type="compositionally biased region" description="Acidic residues" evidence="2">
    <location>
        <begin position="1"/>
        <end position="11"/>
    </location>
</feature>
<dbReference type="EMBL" id="JBHUDC010000002">
    <property type="protein sequence ID" value="MFD1512620.1"/>
    <property type="molecule type" value="Genomic_DNA"/>
</dbReference>
<dbReference type="GO" id="GO:0016491">
    <property type="term" value="F:oxidoreductase activity"/>
    <property type="evidence" value="ECO:0007669"/>
    <property type="project" value="UniProtKB-KW"/>
</dbReference>
<gene>
    <name evidence="4" type="ORF">ACFSBT_04905</name>
</gene>
<dbReference type="PANTHER" id="PTHR43244">
    <property type="match status" value="1"/>
</dbReference>
<comment type="caution">
    <text evidence="4">The sequence shown here is derived from an EMBL/GenBank/DDBJ whole genome shotgun (WGS) entry which is preliminary data.</text>
</comment>